<feature type="transmembrane region" description="Helical" evidence="5">
    <location>
        <begin position="266"/>
        <end position="286"/>
    </location>
</feature>
<evidence type="ECO:0000313" key="6">
    <source>
        <dbReference type="EMBL" id="SKC49264.1"/>
    </source>
</evidence>
<dbReference type="InterPro" id="IPR008521">
    <property type="entry name" value="Mg_trans_NIPA"/>
</dbReference>
<evidence type="ECO:0000256" key="2">
    <source>
        <dbReference type="ARBA" id="ARBA00022692"/>
    </source>
</evidence>
<keyword evidence="7" id="KW-1185">Reference proteome</keyword>
<dbReference type="InterPro" id="IPR037185">
    <property type="entry name" value="EmrE-like"/>
</dbReference>
<dbReference type="AlphaFoldDB" id="A0A1T5JD40"/>
<protein>
    <submittedName>
        <fullName evidence="6">Magnesium transporter NIPA</fullName>
    </submittedName>
</protein>
<dbReference type="NCBIfam" id="NF038012">
    <property type="entry name" value="DMT_1"/>
    <property type="match status" value="1"/>
</dbReference>
<feature type="transmembrane region" description="Helical" evidence="5">
    <location>
        <begin position="178"/>
        <end position="196"/>
    </location>
</feature>
<feature type="transmembrane region" description="Helical" evidence="5">
    <location>
        <begin position="146"/>
        <end position="166"/>
    </location>
</feature>
<feature type="transmembrane region" description="Helical" evidence="5">
    <location>
        <begin position="203"/>
        <end position="223"/>
    </location>
</feature>
<feature type="transmembrane region" description="Helical" evidence="5">
    <location>
        <begin position="37"/>
        <end position="55"/>
    </location>
</feature>
<keyword evidence="2 5" id="KW-0812">Transmembrane</keyword>
<feature type="transmembrane region" description="Helical" evidence="5">
    <location>
        <begin position="292"/>
        <end position="315"/>
    </location>
</feature>
<keyword evidence="3 5" id="KW-1133">Transmembrane helix</keyword>
<dbReference type="GO" id="GO:0015095">
    <property type="term" value="F:magnesium ion transmembrane transporter activity"/>
    <property type="evidence" value="ECO:0007669"/>
    <property type="project" value="InterPro"/>
</dbReference>
<evidence type="ECO:0000256" key="1">
    <source>
        <dbReference type="ARBA" id="ARBA00004141"/>
    </source>
</evidence>
<organism evidence="6 7">
    <name type="scientific">Okibacterium fritillariae</name>
    <dbReference type="NCBI Taxonomy" id="123320"/>
    <lineage>
        <taxon>Bacteria</taxon>
        <taxon>Bacillati</taxon>
        <taxon>Actinomycetota</taxon>
        <taxon>Actinomycetes</taxon>
        <taxon>Micrococcales</taxon>
        <taxon>Microbacteriaceae</taxon>
        <taxon>Okibacterium</taxon>
    </lineage>
</organism>
<comment type="subcellular location">
    <subcellularLocation>
        <location evidence="1">Membrane</location>
        <topology evidence="1">Multi-pass membrane protein</topology>
    </subcellularLocation>
</comment>
<reference evidence="6 7" key="1">
    <citation type="submission" date="2017-02" db="EMBL/GenBank/DDBJ databases">
        <authorList>
            <person name="Peterson S.W."/>
        </authorList>
    </citation>
    <scope>NUCLEOTIDE SEQUENCE [LARGE SCALE GENOMIC DNA]</scope>
    <source>
        <strain evidence="6 7">VKM Ac-2059</strain>
    </source>
</reference>
<gene>
    <name evidence="6" type="ORF">SAMN06309945_1435</name>
</gene>
<dbReference type="STRING" id="123320.SAMN06309945_1435"/>
<dbReference type="PANTHER" id="PTHR40761:SF1">
    <property type="entry name" value="CONSERVED INTEGRAL MEMBRANE ALANINE VALINE AND LEUCINE RICH PROTEIN-RELATED"/>
    <property type="match status" value="1"/>
</dbReference>
<keyword evidence="4 5" id="KW-0472">Membrane</keyword>
<dbReference type="Pfam" id="PF05653">
    <property type="entry name" value="Mg_trans_NIPA"/>
    <property type="match status" value="1"/>
</dbReference>
<evidence type="ECO:0000256" key="3">
    <source>
        <dbReference type="ARBA" id="ARBA00022989"/>
    </source>
</evidence>
<accession>A0A1T5JD40</accession>
<dbReference type="SUPFAM" id="SSF103481">
    <property type="entry name" value="Multidrug resistance efflux transporter EmrE"/>
    <property type="match status" value="2"/>
</dbReference>
<proteinExistence type="predicted"/>
<sequence length="323" mass="33908">MSLSGPTYGYSRYVIPLIDDMADIADLTASLVPDPRALIGIPLALIGAVFLSFGAQYQHRGVAKVEARSNDANSGLSGAQLGALIRRPSWVLGTVMLGLAIVLQLTALNFAPLIVVQPLGAVALVITTILNARISKVRLNRKSVQAVIACVAGVGLFVALAASFAVEKPITDSELITILWILLVVLIAAGVSFGTLRKRFKAIYYILCAGIIYGFVATLAKVIINRIQNGNFEWLTVLCVIGLLVATALGAYFVQNAYSSGPPDLVVAGLTVIDPMVAVGIGIIVLGEASQAPLWAAIGFVIAGAIAVWGVFQLARHHPGITK</sequence>
<feature type="transmembrane region" description="Helical" evidence="5">
    <location>
        <begin position="90"/>
        <end position="108"/>
    </location>
</feature>
<feature type="transmembrane region" description="Helical" evidence="5">
    <location>
        <begin position="235"/>
        <end position="254"/>
    </location>
</feature>
<name>A0A1T5JD40_9MICO</name>
<dbReference type="GO" id="GO:0016020">
    <property type="term" value="C:membrane"/>
    <property type="evidence" value="ECO:0007669"/>
    <property type="project" value="UniProtKB-SubCell"/>
</dbReference>
<evidence type="ECO:0000256" key="5">
    <source>
        <dbReference type="SAM" id="Phobius"/>
    </source>
</evidence>
<dbReference type="Proteomes" id="UP000190857">
    <property type="component" value="Unassembled WGS sequence"/>
</dbReference>
<feature type="transmembrane region" description="Helical" evidence="5">
    <location>
        <begin position="114"/>
        <end position="134"/>
    </location>
</feature>
<dbReference type="EMBL" id="FUZP01000001">
    <property type="protein sequence ID" value="SKC49264.1"/>
    <property type="molecule type" value="Genomic_DNA"/>
</dbReference>
<evidence type="ECO:0000313" key="7">
    <source>
        <dbReference type="Proteomes" id="UP000190857"/>
    </source>
</evidence>
<dbReference type="PANTHER" id="PTHR40761">
    <property type="entry name" value="CONSERVED INTEGRAL MEMBRANE ALANINE VALINE AND LEUCINE RICH PROTEIN-RELATED"/>
    <property type="match status" value="1"/>
</dbReference>
<evidence type="ECO:0000256" key="4">
    <source>
        <dbReference type="ARBA" id="ARBA00023136"/>
    </source>
</evidence>